<feature type="region of interest" description="Disordered" evidence="1">
    <location>
        <begin position="146"/>
        <end position="177"/>
    </location>
</feature>
<evidence type="ECO:0000313" key="2">
    <source>
        <dbReference type="EMBL" id="CAD8605070.1"/>
    </source>
</evidence>
<feature type="region of interest" description="Disordered" evidence="1">
    <location>
        <begin position="99"/>
        <end position="119"/>
    </location>
</feature>
<reference evidence="2" key="1">
    <citation type="submission" date="2021-01" db="EMBL/GenBank/DDBJ databases">
        <authorList>
            <person name="Corre E."/>
            <person name="Pelletier E."/>
            <person name="Niang G."/>
            <person name="Scheremetjew M."/>
            <person name="Finn R."/>
            <person name="Kale V."/>
            <person name="Holt S."/>
            <person name="Cochrane G."/>
            <person name="Meng A."/>
            <person name="Brown T."/>
            <person name="Cohen L."/>
        </authorList>
    </citation>
    <scope>NUCLEOTIDE SEQUENCE</scope>
    <source>
        <strain evidence="2">PLY182g</strain>
    </source>
</reference>
<gene>
    <name evidence="2" type="ORF">CPEL01642_LOCUS8405</name>
</gene>
<name>A0A7S0PY69_9EUKA</name>
<feature type="compositionally biased region" description="Basic and acidic residues" evidence="1">
    <location>
        <begin position="159"/>
        <end position="173"/>
    </location>
</feature>
<dbReference type="EMBL" id="HBEY01017358">
    <property type="protein sequence ID" value="CAD8605070.1"/>
    <property type="molecule type" value="Transcribed_RNA"/>
</dbReference>
<dbReference type="AlphaFoldDB" id="A0A7S0PY69"/>
<accession>A0A7S0PY69</accession>
<sequence length="197" mass="21466">MVFLIEKAKHCVLFLRERRDTAPKARRAGLSKRCLDQEATQSLTKQHGHDELERAEAEIVEIAGLGVRGGRGGWTQEVEAAAGREEGESPGELELALAAPASAETSEAETEGASTCASTCASSVARSELSISQIKTARIKPIQLPDVKIEDEDTPRRRKEPDAYDTFTRETSTRRVAGARSEIAGGARRYDKVMQVD</sequence>
<evidence type="ECO:0000256" key="1">
    <source>
        <dbReference type="SAM" id="MobiDB-lite"/>
    </source>
</evidence>
<protein>
    <submittedName>
        <fullName evidence="2">Uncharacterized protein</fullName>
    </submittedName>
</protein>
<organism evidence="2">
    <name type="scientific">Coccolithus braarudii</name>
    <dbReference type="NCBI Taxonomy" id="221442"/>
    <lineage>
        <taxon>Eukaryota</taxon>
        <taxon>Haptista</taxon>
        <taxon>Haptophyta</taxon>
        <taxon>Prymnesiophyceae</taxon>
        <taxon>Coccolithales</taxon>
        <taxon>Coccolithaceae</taxon>
        <taxon>Coccolithus</taxon>
    </lineage>
</organism>
<proteinExistence type="predicted"/>